<dbReference type="PANTHER" id="PTHR36836:SF1">
    <property type="entry name" value="COLANIC ACID BIOSYNTHESIS PROTEIN WCAK"/>
    <property type="match status" value="1"/>
</dbReference>
<accession>A0AAE3DY82</accession>
<dbReference type="GO" id="GO:0016740">
    <property type="term" value="F:transferase activity"/>
    <property type="evidence" value="ECO:0007669"/>
    <property type="project" value="UniProtKB-KW"/>
</dbReference>
<keyword evidence="3" id="KW-1185">Reference proteome</keyword>
<dbReference type="RefSeq" id="WP_308456214.1">
    <property type="nucleotide sequence ID" value="NZ_JAJEQM010000006.1"/>
</dbReference>
<gene>
    <name evidence="2" type="ORF">LKE05_05700</name>
</gene>
<keyword evidence="2" id="KW-0808">Transferase</keyword>
<dbReference type="Proteomes" id="UP001198242">
    <property type="component" value="Unassembled WGS sequence"/>
</dbReference>
<evidence type="ECO:0000313" key="3">
    <source>
        <dbReference type="Proteomes" id="UP001198242"/>
    </source>
</evidence>
<comment type="caution">
    <text evidence="2">The sequence shown here is derived from an EMBL/GenBank/DDBJ whole genome shotgun (WGS) entry which is preliminary data.</text>
</comment>
<feature type="domain" description="Polysaccharide pyruvyl transferase" evidence="1">
    <location>
        <begin position="16"/>
        <end position="265"/>
    </location>
</feature>
<name>A0AAE3DY82_9FIRM</name>
<evidence type="ECO:0000259" key="1">
    <source>
        <dbReference type="Pfam" id="PF04230"/>
    </source>
</evidence>
<dbReference type="AlphaFoldDB" id="A0AAE3DY82"/>
<reference evidence="2 3" key="1">
    <citation type="submission" date="2021-10" db="EMBL/GenBank/DDBJ databases">
        <title>Anaerobic single-cell dispensing facilitates the cultivation of human gut bacteria.</title>
        <authorList>
            <person name="Afrizal A."/>
        </authorList>
    </citation>
    <scope>NUCLEOTIDE SEQUENCE [LARGE SCALE GENOMIC DNA]</scope>
    <source>
        <strain evidence="2 3">CLA-AA-H232</strain>
    </source>
</reference>
<dbReference type="InterPro" id="IPR007345">
    <property type="entry name" value="Polysacch_pyruvyl_Trfase"/>
</dbReference>
<dbReference type="PANTHER" id="PTHR36836">
    <property type="entry name" value="COLANIC ACID BIOSYNTHESIS PROTEIN WCAK"/>
    <property type="match status" value="1"/>
</dbReference>
<organism evidence="2 3">
    <name type="scientific">Hominilimicola fabiformis</name>
    <dbReference type="NCBI Taxonomy" id="2885356"/>
    <lineage>
        <taxon>Bacteria</taxon>
        <taxon>Bacillati</taxon>
        <taxon>Bacillota</taxon>
        <taxon>Clostridia</taxon>
        <taxon>Eubacteriales</taxon>
        <taxon>Oscillospiraceae</taxon>
        <taxon>Hominilimicola</taxon>
    </lineage>
</organism>
<dbReference type="EMBL" id="JAJEQM010000006">
    <property type="protein sequence ID" value="MCC2210284.1"/>
    <property type="molecule type" value="Genomic_DNA"/>
</dbReference>
<sequence>MSKRLRILLDGYIDGNFGDDLMLYLAANGLKEHKLYITSPKLDIAEYTEEKIGFDRYLKVTGSGFLIHNNKGIAYRMRDMYREKRYSKNRAVINCNISGFVNRVAEKVIQKQISGYDFVTVRDRYSYKYITKNIPNVKCEKYPDMVLSLSDKMIPNVHSENALGISVHKSADINLLAEIADRFINETGRNVCLLCFNTGLEDDVSVANQVYGIMKNKHMTEIIRYTDINDMLKNIKRCGAILGIRFHSAMLALRMGIPVVPIAYSDKTKNALDEIGYSGKIYDVNNIDTDEVLKSILNAVPYKLDGNIIKSAENHIKRFDEYIKRQC</sequence>
<dbReference type="Pfam" id="PF04230">
    <property type="entry name" value="PS_pyruv_trans"/>
    <property type="match status" value="1"/>
</dbReference>
<protein>
    <submittedName>
        <fullName evidence="2">Polysaccharide pyruvyl transferase family protein</fullName>
    </submittedName>
</protein>
<proteinExistence type="predicted"/>
<evidence type="ECO:0000313" key="2">
    <source>
        <dbReference type="EMBL" id="MCC2210284.1"/>
    </source>
</evidence>